<dbReference type="SMART" id="SM00060">
    <property type="entry name" value="FN3"/>
    <property type="match status" value="1"/>
</dbReference>
<dbReference type="OrthoDB" id="355609at2"/>
<dbReference type="NCBIfam" id="TIGR04131">
    <property type="entry name" value="Bac_Flav_CTERM"/>
    <property type="match status" value="1"/>
</dbReference>
<dbReference type="Gene3D" id="2.60.40.1080">
    <property type="match status" value="1"/>
</dbReference>
<dbReference type="Gene3D" id="2.40.10.500">
    <property type="match status" value="1"/>
</dbReference>
<dbReference type="InterPro" id="IPR036116">
    <property type="entry name" value="FN3_sf"/>
</dbReference>
<dbReference type="PROSITE" id="PS50853">
    <property type="entry name" value="FN3"/>
    <property type="match status" value="1"/>
</dbReference>
<organism evidence="5 6">
    <name type="scientific">Pedobacter chitinilyticus</name>
    <dbReference type="NCBI Taxonomy" id="2233776"/>
    <lineage>
        <taxon>Bacteria</taxon>
        <taxon>Pseudomonadati</taxon>
        <taxon>Bacteroidota</taxon>
        <taxon>Sphingobacteriia</taxon>
        <taxon>Sphingobacteriales</taxon>
        <taxon>Sphingobacteriaceae</taxon>
        <taxon>Pedobacter</taxon>
    </lineage>
</organism>
<dbReference type="InterPro" id="IPR026341">
    <property type="entry name" value="T9SS_type_B"/>
</dbReference>
<keyword evidence="2" id="KW-1015">Disulfide bond</keyword>
<dbReference type="InterPro" id="IPR008964">
    <property type="entry name" value="Invasin/intimin_cell_adhesion"/>
</dbReference>
<dbReference type="GO" id="GO:0016020">
    <property type="term" value="C:membrane"/>
    <property type="evidence" value="ECO:0007669"/>
    <property type="project" value="InterPro"/>
</dbReference>
<dbReference type="CDD" id="cd00063">
    <property type="entry name" value="FN3"/>
    <property type="match status" value="1"/>
</dbReference>
<dbReference type="GO" id="GO:0005975">
    <property type="term" value="P:carbohydrate metabolic process"/>
    <property type="evidence" value="ECO:0007669"/>
    <property type="project" value="UniProtKB-ARBA"/>
</dbReference>
<dbReference type="SUPFAM" id="SSF63829">
    <property type="entry name" value="Calcium-dependent phosphotriesterase"/>
    <property type="match status" value="1"/>
</dbReference>
<dbReference type="InterPro" id="IPR013320">
    <property type="entry name" value="ConA-like_dom_sf"/>
</dbReference>
<feature type="signal peptide" evidence="3">
    <location>
        <begin position="1"/>
        <end position="29"/>
    </location>
</feature>
<evidence type="ECO:0000259" key="4">
    <source>
        <dbReference type="PROSITE" id="PS50853"/>
    </source>
</evidence>
<dbReference type="InterPro" id="IPR003961">
    <property type="entry name" value="FN3_dom"/>
</dbReference>
<dbReference type="RefSeq" id="WP_128353401.1">
    <property type="nucleotide sequence ID" value="NZ_SAYW01000007.1"/>
</dbReference>
<dbReference type="Pfam" id="PF13585">
    <property type="entry name" value="CHU_C"/>
    <property type="match status" value="1"/>
</dbReference>
<dbReference type="Pfam" id="PF00041">
    <property type="entry name" value="fn3"/>
    <property type="match status" value="1"/>
</dbReference>
<keyword evidence="6" id="KW-1185">Reference proteome</keyword>
<reference evidence="5 6" key="1">
    <citation type="submission" date="2018-06" db="EMBL/GenBank/DDBJ databases">
        <title>Pedobacter endophyticus sp. nov., an endophytic bacterium isolated from a leaf of Triticum aestivum.</title>
        <authorList>
            <person name="Zhang L."/>
        </authorList>
    </citation>
    <scope>NUCLEOTIDE SEQUENCE [LARGE SCALE GENOMIC DNA]</scope>
    <source>
        <strain evidence="5 6">CM134L-2</strain>
    </source>
</reference>
<name>A0A3S3QE10_9SPHI</name>
<dbReference type="Gene3D" id="3.30.160.710">
    <property type="match status" value="3"/>
</dbReference>
<comment type="caution">
    <text evidence="5">The sequence shown here is derived from an EMBL/GenBank/DDBJ whole genome shotgun (WGS) entry which is preliminary data.</text>
</comment>
<dbReference type="SUPFAM" id="SSF49299">
    <property type="entry name" value="PKD domain"/>
    <property type="match status" value="1"/>
</dbReference>
<sequence>MEKFYKKFAFNFSDVGMALLVLISLWLNANVNAQAPTFNSTPVTNAKAGTPYNYSLFATDPGNNNITFTAPTLPSWLSFSASGQNTPTEFGMTLANPGGIVQDDDGNTYITSFSDTKIYKITPDGNSSVWANRGTGTVLSLMIHDGFMYVPYYTGGTSGLTRIAMNNPAAGESSIYSAAKIISLAQKDGYLYCASYGSGKLVRIRISDFQATDLATTGTGLLGGPFGVAFDSEGKLLIASWNGQRLQRWDGATFTTLPITFTGNLSDVKVDRAGYVYVSVYGNSTILKFTPDLSSSVTVASNMSTYSMTLSSNGTLVFGNRLDSKQYRLQTGAVLTGTPTQAHIGTHNVKITADNGTQTTDQEFIITVKGAPTVGSFADISKSIGDANFSLTAPSSNSAGAFTYTSSNIGVATISGNMVTITGAGTTTITATQAADGFYDGASVTATLTVGIKPPGNALTFDGSGDFVQIGNANTFDARNMKTIEAWVKFNDLVNEQEIISKSTSSNGLELIIYNRQLAVFAMGGGLDRHVDYPTSNLVANRWYHVAATHNGANSTLTLYLNGVVVGTAQTPTGMTNSADPLHLGKWNDPYSNRYFKGSLDEVRIWNVQLTQAQIQAGMYQEIDPATAGLQAYYKFSEGIADGNNTAITTTLDATANTRNGILNGFAKTGSASNYTESYALVAPVLQDAADITGEGFTAKWQTPITGVVDNYLLDVSESSNFSSFVPGYLNKDVGNVNEFAVTGLTANRTYYFRVRANKTSVNTQGTYSNVKTAATTKSNQTITFADLTAKTYGDASFTLSATSTSNLTVTFESSDETIASVSGTTVTIKKAGTVNIIAKQAGNSLYNAASNVTKQLVVNKAPLTVTAQNATKTYDKVAYTGGNGISYAGFITGDNAANSIAGTVVYGGTSQNAINVASNYTVIPSGLTSANYAITYANGTLTINKAPLTVTAQNATKTYDKVAYTGGNGISYTGFITGDNAANSVTGTIVYGGTSQNAINVANNYTIIPSGLSSDNYVITYANGTLAINKATLTVTAQNATKTYDKVAYTGGNDVTYAGFIASDNVANSTTGTINYSGTSQGAIAANTYTIIPSGLSSDNYVITYANGTLAINKATLTVTAQNATKTYDKVAYTGGNDVTYAGFIASDNVANSTTGTINYSGTSQGAIAANTYTIIPSGLSSGAIAANTYTIIPSGLSSANYVITYINGTLVINKATLTVTAQNATKTYDKVAYTGGNNITYSGFITGDNVANSVTGTVVYSGTSQGAVAANTYTIIPSGLSSANYTLTYVNGTLTINKAALTVTAQNGVKTYNGLPYTGGNGVTYAGFIAGDNETNSVTGMVNYGGTSQNAINANSYIIAPLGLSSANYNVSYVNGTLTVNKAALVAIADNKTRCFGLVNPTFTVRYTGFVNNETANVLTTAPTVATTATANSAAGNYTLTVAGGTAPNYTITYQNGQLTIYALPVINIAAGKMEISRGDQIQLVASGGTNYSWANANGIIAGQNGATLTVRPSLTTTYQVTVTNANGCTDTKSITIEVIEDFKIAGTNLLTPNGDGYNDFFVLENIDLYPNNVLKIFDKAGRLVYSKVKYDNTWDGTFNGTPLAEGTYYYIVDFGKGNTVKKGFISIVRNGK</sequence>
<dbReference type="SUPFAM" id="SSF49899">
    <property type="entry name" value="Concanavalin A-like lectins/glucanases"/>
    <property type="match status" value="1"/>
</dbReference>
<dbReference type="SMART" id="SM00560">
    <property type="entry name" value="LamGL"/>
    <property type="match status" value="1"/>
</dbReference>
<dbReference type="Pfam" id="PF18676">
    <property type="entry name" value="MBG_2"/>
    <property type="match status" value="6"/>
</dbReference>
<dbReference type="EMBL" id="SAYW01000007">
    <property type="protein sequence ID" value="RWU04403.1"/>
    <property type="molecule type" value="Genomic_DNA"/>
</dbReference>
<dbReference type="SUPFAM" id="SSF49265">
    <property type="entry name" value="Fibronectin type III"/>
    <property type="match status" value="1"/>
</dbReference>
<dbReference type="InterPro" id="IPR013783">
    <property type="entry name" value="Ig-like_fold"/>
</dbReference>
<dbReference type="InterPro" id="IPR037160">
    <property type="entry name" value="DNA_Pol_thumb_sf"/>
</dbReference>
<gene>
    <name evidence="5" type="ORF">DPV69_18990</name>
</gene>
<feature type="domain" description="Fibronectin type-III" evidence="4">
    <location>
        <begin position="683"/>
        <end position="780"/>
    </location>
</feature>
<dbReference type="GO" id="GO:0004553">
    <property type="term" value="F:hydrolase activity, hydrolyzing O-glycosyl compounds"/>
    <property type="evidence" value="ECO:0007669"/>
    <property type="project" value="UniProtKB-ARBA"/>
</dbReference>
<dbReference type="Gene3D" id="3.30.210.10">
    <property type="entry name" value="DNA polymerase, thumb domain"/>
    <property type="match status" value="4"/>
</dbReference>
<evidence type="ECO:0000256" key="3">
    <source>
        <dbReference type="SAM" id="SignalP"/>
    </source>
</evidence>
<dbReference type="Pfam" id="PF13385">
    <property type="entry name" value="Laminin_G_3"/>
    <property type="match status" value="1"/>
</dbReference>
<dbReference type="SUPFAM" id="SSF49373">
    <property type="entry name" value="Invasin/intimin cell-adhesion fragments"/>
    <property type="match status" value="2"/>
</dbReference>
<dbReference type="InterPro" id="IPR015919">
    <property type="entry name" value="Cadherin-like_sf"/>
</dbReference>
<dbReference type="GO" id="GO:0005509">
    <property type="term" value="F:calcium ion binding"/>
    <property type="evidence" value="ECO:0007669"/>
    <property type="project" value="InterPro"/>
</dbReference>
<evidence type="ECO:0000256" key="2">
    <source>
        <dbReference type="ARBA" id="ARBA00023157"/>
    </source>
</evidence>
<evidence type="ECO:0000313" key="6">
    <source>
        <dbReference type="Proteomes" id="UP000284120"/>
    </source>
</evidence>
<dbReference type="InterPro" id="IPR006558">
    <property type="entry name" value="LamG-like"/>
</dbReference>
<dbReference type="InterPro" id="IPR035986">
    <property type="entry name" value="PKD_dom_sf"/>
</dbReference>
<dbReference type="SUPFAM" id="SSF49313">
    <property type="entry name" value="Cadherin-like"/>
    <property type="match status" value="2"/>
</dbReference>
<evidence type="ECO:0000313" key="5">
    <source>
        <dbReference type="EMBL" id="RWU04403.1"/>
    </source>
</evidence>
<keyword evidence="1 3" id="KW-0732">Signal</keyword>
<proteinExistence type="predicted"/>
<evidence type="ECO:0000256" key="1">
    <source>
        <dbReference type="ARBA" id="ARBA00022729"/>
    </source>
</evidence>
<protein>
    <submittedName>
        <fullName evidence="5">T9SS type B sorting domain-containing protein</fullName>
    </submittedName>
</protein>
<accession>A0A3S3QE10</accession>
<dbReference type="Gene3D" id="2.60.40.10">
    <property type="entry name" value="Immunoglobulins"/>
    <property type="match status" value="4"/>
</dbReference>
<feature type="chain" id="PRO_5018537074" evidence="3">
    <location>
        <begin position="30"/>
        <end position="1635"/>
    </location>
</feature>
<dbReference type="Proteomes" id="UP000284120">
    <property type="component" value="Unassembled WGS sequence"/>
</dbReference>
<dbReference type="InterPro" id="IPR041286">
    <property type="entry name" value="MBG_2"/>
</dbReference>
<dbReference type="Gene3D" id="2.60.120.200">
    <property type="match status" value="1"/>
</dbReference>